<reference evidence="2" key="2">
    <citation type="submission" date="2021-04" db="EMBL/GenBank/DDBJ databases">
        <authorList>
            <person name="Gilroy R."/>
        </authorList>
    </citation>
    <scope>NUCLEOTIDE SEQUENCE</scope>
    <source>
        <strain evidence="2">A6-441</strain>
    </source>
</reference>
<evidence type="ECO:0008006" key="4">
    <source>
        <dbReference type="Google" id="ProtNLM"/>
    </source>
</evidence>
<feature type="chain" id="PRO_5039218244" description="Peptidylprolyl isomerase" evidence="1">
    <location>
        <begin position="20"/>
        <end position="161"/>
    </location>
</feature>
<protein>
    <recommendedName>
        <fullName evidence="4">Peptidylprolyl isomerase</fullName>
    </recommendedName>
</protein>
<keyword evidence="1" id="KW-0732">Signal</keyword>
<dbReference type="AlphaFoldDB" id="A0A9E2NWI2"/>
<reference evidence="2" key="1">
    <citation type="journal article" date="2021" name="PeerJ">
        <title>Extensive microbial diversity within the chicken gut microbiome revealed by metagenomics and culture.</title>
        <authorList>
            <person name="Gilroy R."/>
            <person name="Ravi A."/>
            <person name="Getino M."/>
            <person name="Pursley I."/>
            <person name="Horton D.L."/>
            <person name="Alikhan N.F."/>
            <person name="Baker D."/>
            <person name="Gharbi K."/>
            <person name="Hall N."/>
            <person name="Watson M."/>
            <person name="Adriaenssens E.M."/>
            <person name="Foster-Nyarko E."/>
            <person name="Jarju S."/>
            <person name="Secka A."/>
            <person name="Antonio M."/>
            <person name="Oren A."/>
            <person name="Chaudhuri R.R."/>
            <person name="La Ragione R."/>
            <person name="Hildebrand F."/>
            <person name="Pallen M.J."/>
        </authorList>
    </citation>
    <scope>NUCLEOTIDE SEQUENCE</scope>
    <source>
        <strain evidence="2">A6-441</strain>
    </source>
</reference>
<dbReference type="EMBL" id="JAHLFN010000016">
    <property type="protein sequence ID" value="MBU3841708.1"/>
    <property type="molecule type" value="Genomic_DNA"/>
</dbReference>
<feature type="signal peptide" evidence="1">
    <location>
        <begin position="1"/>
        <end position="19"/>
    </location>
</feature>
<proteinExistence type="predicted"/>
<organism evidence="2 3">
    <name type="scientific">Candidatus Fusobacterium pullicola</name>
    <dbReference type="NCBI Taxonomy" id="2838601"/>
    <lineage>
        <taxon>Bacteria</taxon>
        <taxon>Fusobacteriati</taxon>
        <taxon>Fusobacteriota</taxon>
        <taxon>Fusobacteriia</taxon>
        <taxon>Fusobacteriales</taxon>
        <taxon>Fusobacteriaceae</taxon>
        <taxon>Fusobacterium</taxon>
    </lineage>
</organism>
<name>A0A9E2NWI2_9FUSO</name>
<evidence type="ECO:0000313" key="3">
    <source>
        <dbReference type="Proteomes" id="UP000724657"/>
    </source>
</evidence>
<sequence>MKKLLILGFILLMAGCSNTPPKVELTPTEVTQLNGDTNKGAELLIRKAILNDMSKYNYTSTEKNNLQLMEENLEIEYYLNTVAAKKVNISDEEVVAIYNNNRDKLKGIKAEVALPQIREQLYLQQINNEKVNYINSLVEKYQLNSKLNSHFPKEAVETVKE</sequence>
<comment type="caution">
    <text evidence="2">The sequence shown here is derived from an EMBL/GenBank/DDBJ whole genome shotgun (WGS) entry which is preliminary data.</text>
</comment>
<evidence type="ECO:0000256" key="1">
    <source>
        <dbReference type="SAM" id="SignalP"/>
    </source>
</evidence>
<dbReference type="Proteomes" id="UP000724657">
    <property type="component" value="Unassembled WGS sequence"/>
</dbReference>
<accession>A0A9E2NWI2</accession>
<dbReference type="PROSITE" id="PS51257">
    <property type="entry name" value="PROKAR_LIPOPROTEIN"/>
    <property type="match status" value="1"/>
</dbReference>
<gene>
    <name evidence="2" type="ORF">IAA47_01700</name>
</gene>
<evidence type="ECO:0000313" key="2">
    <source>
        <dbReference type="EMBL" id="MBU3841708.1"/>
    </source>
</evidence>